<dbReference type="PANTHER" id="PTHR45932">
    <property type="entry name" value="PATELLIN-1"/>
    <property type="match status" value="1"/>
</dbReference>
<dbReference type="SUPFAM" id="SSF52087">
    <property type="entry name" value="CRAL/TRIO domain"/>
    <property type="match status" value="1"/>
</dbReference>
<reference evidence="3" key="1">
    <citation type="submission" date="2021-01" db="EMBL/GenBank/DDBJ databases">
        <authorList>
            <person name="Corre E."/>
            <person name="Pelletier E."/>
            <person name="Niang G."/>
            <person name="Scheremetjew M."/>
            <person name="Finn R."/>
            <person name="Kale V."/>
            <person name="Holt S."/>
            <person name="Cochrane G."/>
            <person name="Meng A."/>
            <person name="Brown T."/>
            <person name="Cohen L."/>
        </authorList>
    </citation>
    <scope>NUCLEOTIDE SEQUENCE</scope>
</reference>
<gene>
    <name evidence="3" type="ORF">NSCI0253_LOCUS33188</name>
</gene>
<dbReference type="InterPro" id="IPR001251">
    <property type="entry name" value="CRAL-TRIO_dom"/>
</dbReference>
<evidence type="ECO:0000313" key="3">
    <source>
        <dbReference type="EMBL" id="CAD8858834.1"/>
    </source>
</evidence>
<dbReference type="PANTHER" id="PTHR45932:SF17">
    <property type="entry name" value="CELLULAR RETINALDEHYDE-BINDING_TRIPLE FUNCTION DOMAIN-CONTAINING PROTEIN"/>
    <property type="match status" value="1"/>
</dbReference>
<organism evidence="3">
    <name type="scientific">Noctiluca scintillans</name>
    <name type="common">Sea sparkle</name>
    <name type="synonym">Red tide dinoflagellate</name>
    <dbReference type="NCBI Taxonomy" id="2966"/>
    <lineage>
        <taxon>Eukaryota</taxon>
        <taxon>Sar</taxon>
        <taxon>Alveolata</taxon>
        <taxon>Dinophyceae</taxon>
        <taxon>Noctilucales</taxon>
        <taxon>Noctilucaceae</taxon>
        <taxon>Noctiluca</taxon>
    </lineage>
</organism>
<accession>A0A7S1AMA4</accession>
<name>A0A7S1AMA4_NOCSC</name>
<dbReference type="Pfam" id="PF00650">
    <property type="entry name" value="CRAL_TRIO"/>
    <property type="match status" value="1"/>
</dbReference>
<dbReference type="EMBL" id="HBFQ01046651">
    <property type="protein sequence ID" value="CAD8858834.1"/>
    <property type="molecule type" value="Transcribed_RNA"/>
</dbReference>
<dbReference type="InterPro" id="IPR044834">
    <property type="entry name" value="PATL"/>
</dbReference>
<dbReference type="GO" id="GO:0008289">
    <property type="term" value="F:lipid binding"/>
    <property type="evidence" value="ECO:0007669"/>
    <property type="project" value="InterPro"/>
</dbReference>
<feature type="domain" description="CRAL-TRIO" evidence="2">
    <location>
        <begin position="299"/>
        <end position="456"/>
    </location>
</feature>
<proteinExistence type="predicted"/>
<dbReference type="AlphaFoldDB" id="A0A7S1AMA4"/>
<evidence type="ECO:0000259" key="2">
    <source>
        <dbReference type="PROSITE" id="PS50191"/>
    </source>
</evidence>
<evidence type="ECO:0000256" key="1">
    <source>
        <dbReference type="SAM" id="MobiDB-lite"/>
    </source>
</evidence>
<sequence length="614" mass="67211">MTVPMVQLSIGQCFLSCSDAAHQDISIPHMSEYVYQPESFLGVNLMDMKIIDTVLERHGGEAGAFHEGEVFGDAEREEIVSVDGFDLPAATREDLTPASEGRIPEPVFERCAVEPRQCRPTKDSGTQPGIIMLQSLPLFAGDTPSPQEDVEARYAPPLLVDLGDNAISSDQDGDPMSKGRDPTPVTTPSGSHRSAKTVLSDHGHVHLDMLGVEEHLKLKELHHRLAAVRCREDLPQSVVRAESRFWGIDLDAHSDARDIILLKFIRAAHGDVESAALRFMQTLVERCMWNIDEIHANGLKSTAEPFKTAVAYGGHDRCGRPVVASRVVESPVGNRDDVWNFNVWAREDIVRKLTFKPREAANCTFIVDLGKRVTPLPGWLLEGSDLQQRHYPETTGRIIYLVSSKVRVAVASLFSWLSGTRRGSKFVAKTDLSMLFDEVPPEAVPVAYGGLHHEFALPGPASVVSICSRSIGCCMVSRVKAKQELGVEVLCASCVRWELRVCRGAAVYQVLFLDGRKKHVVSSRSNSCALQVSDGVMSGKWAAPGSGRLVFRFCQPRGGAHTNTYLCRAARCSSASCAEPEVCLDLIELGEVRDFQGSLAGTLTEGVPVSRVFV</sequence>
<dbReference type="CDD" id="cd00170">
    <property type="entry name" value="SEC14"/>
    <property type="match status" value="1"/>
</dbReference>
<protein>
    <recommendedName>
        <fullName evidence="2">CRAL-TRIO domain-containing protein</fullName>
    </recommendedName>
</protein>
<feature type="region of interest" description="Disordered" evidence="1">
    <location>
        <begin position="162"/>
        <end position="196"/>
    </location>
</feature>
<dbReference type="Gene3D" id="3.40.525.10">
    <property type="entry name" value="CRAL-TRIO lipid binding domain"/>
    <property type="match status" value="1"/>
</dbReference>
<dbReference type="InterPro" id="IPR036865">
    <property type="entry name" value="CRAL-TRIO_dom_sf"/>
</dbReference>
<dbReference type="PROSITE" id="PS50191">
    <property type="entry name" value="CRAL_TRIO"/>
    <property type="match status" value="1"/>
</dbReference>